<dbReference type="PANTHER" id="PTHR42724">
    <property type="entry name" value="TETRAACYLDISACCHARIDE 4'-KINASE"/>
    <property type="match status" value="1"/>
</dbReference>
<evidence type="ECO:0000256" key="5">
    <source>
        <dbReference type="ARBA" id="ARBA00022679"/>
    </source>
</evidence>
<dbReference type="GO" id="GO:0005524">
    <property type="term" value="F:ATP binding"/>
    <property type="evidence" value="ECO:0007669"/>
    <property type="project" value="UniProtKB-KW"/>
</dbReference>
<dbReference type="HAMAP" id="MF_00409">
    <property type="entry name" value="LpxK"/>
    <property type="match status" value="1"/>
</dbReference>
<evidence type="ECO:0000256" key="8">
    <source>
        <dbReference type="ARBA" id="ARBA00022840"/>
    </source>
</evidence>
<dbReference type="EMBL" id="PDCK01000043">
    <property type="protein sequence ID" value="PRQ31219.1"/>
    <property type="molecule type" value="Genomic_DNA"/>
</dbReference>
<dbReference type="Proteomes" id="UP000238479">
    <property type="component" value="Chromosome 5"/>
</dbReference>
<dbReference type="GO" id="GO:2001289">
    <property type="term" value="P:lipid X metabolic process"/>
    <property type="evidence" value="ECO:0007669"/>
    <property type="project" value="EnsemblPlants"/>
</dbReference>
<dbReference type="NCBIfam" id="TIGR00682">
    <property type="entry name" value="lpxK"/>
    <property type="match status" value="1"/>
</dbReference>
<keyword evidence="9" id="KW-0443">Lipid metabolism</keyword>
<comment type="caution">
    <text evidence="10">The sequence shown here is derived from an EMBL/GenBank/DDBJ whole genome shotgun (WGS) entry which is preliminary data.</text>
</comment>
<evidence type="ECO:0000313" key="10">
    <source>
        <dbReference type="EMBL" id="PRQ31219.1"/>
    </source>
</evidence>
<evidence type="ECO:0000256" key="9">
    <source>
        <dbReference type="ARBA" id="ARBA00023098"/>
    </source>
</evidence>
<gene>
    <name evidence="10" type="ORF">RchiOBHm_Chr5g0033071</name>
</gene>
<dbReference type="PANTHER" id="PTHR42724:SF1">
    <property type="entry name" value="TETRAACYLDISACCHARIDE 4'-KINASE, MITOCHONDRIAL-RELATED"/>
    <property type="match status" value="1"/>
</dbReference>
<proteinExistence type="inferred from homology"/>
<keyword evidence="11" id="KW-1185">Reference proteome</keyword>
<dbReference type="GO" id="GO:0009245">
    <property type="term" value="P:lipid A biosynthetic process"/>
    <property type="evidence" value="ECO:0007669"/>
    <property type="project" value="UniProtKB-KW"/>
</dbReference>
<dbReference type="EC" id="2.7.1.130" evidence="2"/>
<keyword evidence="8" id="KW-0067">ATP-binding</keyword>
<evidence type="ECO:0000256" key="4">
    <source>
        <dbReference type="ARBA" id="ARBA00022556"/>
    </source>
</evidence>
<keyword evidence="5 10" id="KW-0808">Transferase</keyword>
<protein>
    <recommendedName>
        <fullName evidence="2">tetraacyldisaccharide 4'-kinase</fullName>
        <ecNumber evidence="2">2.7.1.130</ecNumber>
    </recommendedName>
</protein>
<sequence length="479" mass="54065">MKIIFDVLYDTCLTIGGTFLFHECNLSPCFVCRIASTLVYLRQFVKYQHLFFCLYLKFLQIFGKKKYTNLLLGVPGRLPSLTVFVNWCSLCSSMEKLRKAVNEMAYTQHHAKLSHLQLSLIPVLFLASSLYKAALSLRRALYHSGFLRQHRLPVPVISVGNLTWGGNGKTPMVEFIANYLADSGISPLILTRGYAGGDEAKMLHRHFLGRPVKIGVGAKRAAVAASFFERYGYVEPSSSKLCHGQKVGSHLSSEKIGTVILDDGMQHWSLQRNLEIVMINGLTLWGNCHLIPRGPLREPLSALRQADVVVLHHADLVSEQNLEDTDLMLREVNKSVPVFFTKMDPCYFFDVGNATSRKHVGDLSNTIVLCVTAIGSANSFAKGIEKIGAFYVDRLEFSDHHKFLAKDIEIIKRRLRELEDRFSSKPAVIVTEKDYDRDPYIFKHLDPFEVLALCSELKIIPNRGCTEESFKKLLKEVCT</sequence>
<evidence type="ECO:0000256" key="1">
    <source>
        <dbReference type="ARBA" id="ARBA00004870"/>
    </source>
</evidence>
<keyword evidence="3" id="KW-0444">Lipid biosynthesis</keyword>
<organism evidence="10 11">
    <name type="scientific">Rosa chinensis</name>
    <name type="common">China rose</name>
    <dbReference type="NCBI Taxonomy" id="74649"/>
    <lineage>
        <taxon>Eukaryota</taxon>
        <taxon>Viridiplantae</taxon>
        <taxon>Streptophyta</taxon>
        <taxon>Embryophyta</taxon>
        <taxon>Tracheophyta</taxon>
        <taxon>Spermatophyta</taxon>
        <taxon>Magnoliopsida</taxon>
        <taxon>eudicotyledons</taxon>
        <taxon>Gunneridae</taxon>
        <taxon>Pentapetalae</taxon>
        <taxon>rosids</taxon>
        <taxon>fabids</taxon>
        <taxon>Rosales</taxon>
        <taxon>Rosaceae</taxon>
        <taxon>Rosoideae</taxon>
        <taxon>Rosoideae incertae sedis</taxon>
        <taxon>Rosa</taxon>
    </lineage>
</organism>
<evidence type="ECO:0000256" key="6">
    <source>
        <dbReference type="ARBA" id="ARBA00022741"/>
    </source>
</evidence>
<dbReference type="OMA" id="RAFPDHH"/>
<keyword evidence="7 10" id="KW-0418">Kinase</keyword>
<evidence type="ECO:0000256" key="3">
    <source>
        <dbReference type="ARBA" id="ARBA00022516"/>
    </source>
</evidence>
<name>A0A2P6QAL6_ROSCH</name>
<dbReference type="Gramene" id="PRQ31219">
    <property type="protein sequence ID" value="PRQ31219"/>
    <property type="gene ID" value="RchiOBHm_Chr5g0033071"/>
</dbReference>
<comment type="pathway">
    <text evidence="1">Glycolipid biosynthesis; lipid IV(A) biosynthesis; lipid IV(A) from (3R)-3-hydroxytetradecanoyl-[acyl-carrier-protein] and UDP-N-acetyl-alpha-D-glucosamine: step 6/6.</text>
</comment>
<dbReference type="UniPathway" id="UPA00359">
    <property type="reaction ID" value="UER00482"/>
</dbReference>
<keyword evidence="6" id="KW-0547">Nucleotide-binding</keyword>
<dbReference type="AlphaFoldDB" id="A0A2P6QAL6"/>
<dbReference type="Pfam" id="PF02606">
    <property type="entry name" value="LpxK"/>
    <property type="match status" value="1"/>
</dbReference>
<dbReference type="GO" id="GO:0005739">
    <property type="term" value="C:mitochondrion"/>
    <property type="evidence" value="ECO:0007669"/>
    <property type="project" value="EnsemblPlants"/>
</dbReference>
<evidence type="ECO:0000256" key="7">
    <source>
        <dbReference type="ARBA" id="ARBA00022777"/>
    </source>
</evidence>
<keyword evidence="4" id="KW-0441">Lipid A biosynthesis</keyword>
<dbReference type="InterPro" id="IPR003758">
    <property type="entry name" value="LpxK"/>
</dbReference>
<evidence type="ECO:0000256" key="2">
    <source>
        <dbReference type="ARBA" id="ARBA00012071"/>
    </source>
</evidence>
<evidence type="ECO:0000313" key="11">
    <source>
        <dbReference type="Proteomes" id="UP000238479"/>
    </source>
</evidence>
<dbReference type="STRING" id="74649.A0A2P6QAL6"/>
<dbReference type="GO" id="GO:0009029">
    <property type="term" value="F:lipid-A 4'-kinase activity"/>
    <property type="evidence" value="ECO:0007669"/>
    <property type="project" value="UniProtKB-EC"/>
</dbReference>
<accession>A0A2P6QAL6</accession>
<dbReference type="GO" id="GO:0016020">
    <property type="term" value="C:membrane"/>
    <property type="evidence" value="ECO:0007669"/>
    <property type="project" value="GOC"/>
</dbReference>
<reference evidence="10 11" key="1">
    <citation type="journal article" date="2018" name="Nat. Genet.">
        <title>The Rosa genome provides new insights in the design of modern roses.</title>
        <authorList>
            <person name="Bendahmane M."/>
        </authorList>
    </citation>
    <scope>NUCLEOTIDE SEQUENCE [LARGE SCALE GENOMIC DNA]</scope>
    <source>
        <strain evidence="11">cv. Old Blush</strain>
    </source>
</reference>